<evidence type="ECO:0000313" key="2">
    <source>
        <dbReference type="Proteomes" id="UP000641646"/>
    </source>
</evidence>
<reference evidence="1" key="1">
    <citation type="journal article" date="2015" name="ISME J.">
        <title>Draft Genome Sequence of Streptomyces incarnatus NRRL8089, which Produces the Nucleoside Antibiotic Sinefungin.</title>
        <authorList>
            <person name="Oshima K."/>
            <person name="Hattori M."/>
            <person name="Shimizu H."/>
            <person name="Fukuda K."/>
            <person name="Nemoto M."/>
            <person name="Inagaki K."/>
            <person name="Tamura T."/>
        </authorList>
    </citation>
    <scope>NUCLEOTIDE SEQUENCE</scope>
    <source>
        <strain evidence="1">FACHB-1375</strain>
    </source>
</reference>
<dbReference type="SUPFAM" id="SSF52540">
    <property type="entry name" value="P-loop containing nucleoside triphosphate hydrolases"/>
    <property type="match status" value="1"/>
</dbReference>
<proteinExistence type="predicted"/>
<dbReference type="InterPro" id="IPR027417">
    <property type="entry name" value="P-loop_NTPase"/>
</dbReference>
<evidence type="ECO:0000313" key="1">
    <source>
        <dbReference type="EMBL" id="MBD2183394.1"/>
    </source>
</evidence>
<accession>A0A926VGP3</accession>
<gene>
    <name evidence="1" type="ORF">H6G03_20415</name>
</gene>
<dbReference type="AlphaFoldDB" id="A0A926VGP3"/>
<name>A0A926VGP3_9CYAN</name>
<organism evidence="1 2">
    <name type="scientific">Aerosakkonema funiforme FACHB-1375</name>
    <dbReference type="NCBI Taxonomy" id="2949571"/>
    <lineage>
        <taxon>Bacteria</taxon>
        <taxon>Bacillati</taxon>
        <taxon>Cyanobacteriota</taxon>
        <taxon>Cyanophyceae</taxon>
        <taxon>Oscillatoriophycideae</taxon>
        <taxon>Aerosakkonematales</taxon>
        <taxon>Aerosakkonemataceae</taxon>
        <taxon>Aerosakkonema</taxon>
    </lineage>
</organism>
<protein>
    <submittedName>
        <fullName evidence="1">Uncharacterized protein</fullName>
    </submittedName>
</protein>
<keyword evidence="2" id="KW-1185">Reference proteome</keyword>
<dbReference type="EMBL" id="JACJPW010000054">
    <property type="protein sequence ID" value="MBD2183394.1"/>
    <property type="molecule type" value="Genomic_DNA"/>
</dbReference>
<comment type="caution">
    <text evidence="1">The sequence shown here is derived from an EMBL/GenBank/DDBJ whole genome shotgun (WGS) entry which is preliminary data.</text>
</comment>
<reference evidence="1" key="2">
    <citation type="submission" date="2020-08" db="EMBL/GenBank/DDBJ databases">
        <authorList>
            <person name="Chen M."/>
            <person name="Teng W."/>
            <person name="Zhao L."/>
            <person name="Hu C."/>
            <person name="Zhou Y."/>
            <person name="Han B."/>
            <person name="Song L."/>
            <person name="Shu W."/>
        </authorList>
    </citation>
    <scope>NUCLEOTIDE SEQUENCE</scope>
    <source>
        <strain evidence="1">FACHB-1375</strain>
    </source>
</reference>
<dbReference type="RefSeq" id="WP_190467627.1">
    <property type="nucleotide sequence ID" value="NZ_JACJPW010000054.1"/>
</dbReference>
<dbReference type="Proteomes" id="UP000641646">
    <property type="component" value="Unassembled WGS sequence"/>
</dbReference>
<sequence>MDTIFTAKKEELERLNPNEAVDFFRKLLWAEARRSGVPLSKIRVSHRINVADGGIDASVDDCDGLLDNGLIMPGHTGYQIKVGHSFKPWKRSQIQKELFRDKEVSRENLGESIKDKLDKNGTYVIVCFGQDLVEGEHIKARDFLIEYFKICGYTEPKVNVLSQNQLIGFLEPFPSLVLELKRYTLPFQSHEEWSNNGDMKTPYIPSADYEEKAASIQQTLRSNDKAKHIRIIAESGTGKTRFVLEATRPKDIAPLVIYTRADELKSSSLLNQINKRDNSFNLILVVDECSQQDRIFFWNKLKNQECRVKIITIYNQPESLEYDINYADIPNLTTEDIQKIILRYAPDSNVERWAEFAGSSPKFAHMIGINLKLYPDDILRPFEGIYDRIVAGYDDPNSEEVKRKKRVLSYIALFKRFGYKNSVDLEAKAIAKIIEKGYSDITWARFQEIIRELQKRKILQGVSTLYITPAALHIRMWTEWWDIYGNSFNLAEFLADIPENSPLQAWFYEMFVYAAQSEGASIVVGKLLGEEGPFRDDNYLKTKLGAHFFFALTQADPTSALQYLKRTIARWSKEELLQFTTGRREVVGALERIAVWRELFLDAARLLLLLGEAENEKWANNASGVFANLFSFGYRGLSPTEAPPLERLPVLREALNSESKERRAIAILACNEALESRDLMRFVGAKYQGLRREPDLWKPKTYGELGDAYREVWQLLRERLDTLPDDEPTKVVDIFLEQARGVGQIPDLADMVIDTVSEVAQKPYVDGGKVLQTIDRIILYASKEISPKIQQRWEQLKEQLIGNDFHSMMKRYIGTLSLFTDEIDEDGNRVNQVPLKIKELAQQCFLNQSLLEADLNWLMTNKAKNAYLFGYELGQNDQEFTLLQKLIDTQRTVTLNASIDLLSGYFRFLFEENIEAWENQLDALFEDEDLEVWIAELTRRSGQSDRAALRTLSLAKKGVVNVTQFGVMNGFVQKMSEDIFVQWIEFLLNSSHEDSASIILSLYNSHYLHKDFNRQEIPYLMPENLTFRILTHYLDFHENTVSKDYGTDDYLWSKIGKAFLQLYPEQSLRLVDEMLKHFNNFSSIVRGGETQNILNYITRKYSQDVWQLVTKYLDYPINSQAFHISQWLRGNDLFPAAQGMLTVMPPEKIWEWVNEDVDTRAQYLASFVPKTLFREEGQICLAREVLVRYGEREDVRNSLISNFSTEGWTGLASLYYQESRERLLDFKQGENNENVKRWIDDYAFILEKSIEQAKIDEERMGF</sequence>